<evidence type="ECO:0000256" key="4">
    <source>
        <dbReference type="PROSITE-ProRule" id="PRU00325"/>
    </source>
</evidence>
<evidence type="ECO:0000313" key="6">
    <source>
        <dbReference type="Proteomes" id="UP000694864"/>
    </source>
</evidence>
<sequence length="381" mass="43878">MRKVVVVDGTFLKGEYKGTLVIATTQDGNFDIFPLAYAVVDTENDESWEWFFTQLSCVIPDDEGLALISDRHKSIGKTIGKIYPRASRGICTYHLHRNIIQRFSGSETFRLVKKAAAAYRVVDFNQYFQQIQEANPQLHAYLVHAYLVHADVCKWSRAQFPGDRYNFTTSNIAGSINKVLSPARAYPIVELLEAVWNMLTRWFASRRKQAAGIPTVLTKGVENLLEECIEEARHLNVQEIDKHQFQVSGGTSMHVVNLKYKRCSCRRFDLERIPCVHAIAAAEKANLSRIHQCHQYFRKDYLCRGYENSIMPSDESCIVPTKDREYKCKLPFVRNPPRRPKMSIMKSFHEVAFEMKRPRKQHACSQCQHVVHNRTTCPGNM</sequence>
<evidence type="ECO:0000313" key="7">
    <source>
        <dbReference type="RefSeq" id="XP_010424604.1"/>
    </source>
</evidence>
<dbReference type="RefSeq" id="XP_010424604.1">
    <property type="nucleotide sequence ID" value="XM_010426302.1"/>
</dbReference>
<keyword evidence="3" id="KW-0862">Zinc</keyword>
<feature type="domain" description="SWIM-type" evidence="5">
    <location>
        <begin position="254"/>
        <end position="286"/>
    </location>
</feature>
<dbReference type="Proteomes" id="UP000694864">
    <property type="component" value="Chromosome 8"/>
</dbReference>
<dbReference type="PROSITE" id="PS50966">
    <property type="entry name" value="ZF_SWIM"/>
    <property type="match status" value="1"/>
</dbReference>
<dbReference type="InterPro" id="IPR007527">
    <property type="entry name" value="Znf_SWIM"/>
</dbReference>
<dbReference type="Pfam" id="PF04434">
    <property type="entry name" value="SWIM"/>
    <property type="match status" value="1"/>
</dbReference>
<dbReference type="SMART" id="SM00575">
    <property type="entry name" value="ZnF_PMZ"/>
    <property type="match status" value="1"/>
</dbReference>
<gene>
    <name evidence="7" type="primary">LOC104709737</name>
</gene>
<dbReference type="InterPro" id="IPR006564">
    <property type="entry name" value="Znf_PMZ"/>
</dbReference>
<evidence type="ECO:0000259" key="5">
    <source>
        <dbReference type="PROSITE" id="PS50966"/>
    </source>
</evidence>
<keyword evidence="1" id="KW-0479">Metal-binding</keyword>
<evidence type="ECO:0000256" key="2">
    <source>
        <dbReference type="ARBA" id="ARBA00022771"/>
    </source>
</evidence>
<keyword evidence="6" id="KW-1185">Reference proteome</keyword>
<name>A0ABM0TD86_CAMSA</name>
<protein>
    <submittedName>
        <fullName evidence="7">Uncharacterized protein LOC104709737</fullName>
    </submittedName>
</protein>
<dbReference type="InterPro" id="IPR018289">
    <property type="entry name" value="MULE_transposase_dom"/>
</dbReference>
<evidence type="ECO:0000256" key="3">
    <source>
        <dbReference type="ARBA" id="ARBA00022833"/>
    </source>
</evidence>
<evidence type="ECO:0000256" key="1">
    <source>
        <dbReference type="ARBA" id="ARBA00022723"/>
    </source>
</evidence>
<dbReference type="Pfam" id="PF10551">
    <property type="entry name" value="MULE"/>
    <property type="match status" value="1"/>
</dbReference>
<reference evidence="7" key="2">
    <citation type="submission" date="2025-08" db="UniProtKB">
        <authorList>
            <consortium name="RefSeq"/>
        </authorList>
    </citation>
    <scope>IDENTIFICATION</scope>
    <source>
        <tissue evidence="7">Leaf</tissue>
    </source>
</reference>
<reference evidence="6" key="1">
    <citation type="journal article" date="2014" name="Nat. Commun.">
        <title>The emerging biofuel crop Camelina sativa retains a highly undifferentiated hexaploid genome structure.</title>
        <authorList>
            <person name="Kagale S."/>
            <person name="Koh C."/>
            <person name="Nixon J."/>
            <person name="Bollina V."/>
            <person name="Clarke W.E."/>
            <person name="Tuteja R."/>
            <person name="Spillane C."/>
            <person name="Robinson S.J."/>
            <person name="Links M.G."/>
            <person name="Clarke C."/>
            <person name="Higgins E.E."/>
            <person name="Huebert T."/>
            <person name="Sharpe A.G."/>
            <person name="Parkin I.A."/>
        </authorList>
    </citation>
    <scope>NUCLEOTIDE SEQUENCE [LARGE SCALE GENOMIC DNA]</scope>
    <source>
        <strain evidence="6">cv. DH55</strain>
    </source>
</reference>
<accession>A0ABM0TD86</accession>
<organism evidence="6 7">
    <name type="scientific">Camelina sativa</name>
    <name type="common">False flax</name>
    <name type="synonym">Myagrum sativum</name>
    <dbReference type="NCBI Taxonomy" id="90675"/>
    <lineage>
        <taxon>Eukaryota</taxon>
        <taxon>Viridiplantae</taxon>
        <taxon>Streptophyta</taxon>
        <taxon>Embryophyta</taxon>
        <taxon>Tracheophyta</taxon>
        <taxon>Spermatophyta</taxon>
        <taxon>Magnoliopsida</taxon>
        <taxon>eudicotyledons</taxon>
        <taxon>Gunneridae</taxon>
        <taxon>Pentapetalae</taxon>
        <taxon>rosids</taxon>
        <taxon>malvids</taxon>
        <taxon>Brassicales</taxon>
        <taxon>Brassicaceae</taxon>
        <taxon>Camelineae</taxon>
        <taxon>Camelina</taxon>
    </lineage>
</organism>
<keyword evidence="2 4" id="KW-0863">Zinc-finger</keyword>
<dbReference type="PANTHER" id="PTHR31973">
    <property type="entry name" value="POLYPROTEIN, PUTATIVE-RELATED"/>
    <property type="match status" value="1"/>
</dbReference>
<dbReference type="PANTHER" id="PTHR31973:SF195">
    <property type="entry name" value="MUDR FAMILY TRANSPOSASE"/>
    <property type="match status" value="1"/>
</dbReference>
<dbReference type="GeneID" id="104709737"/>
<proteinExistence type="predicted"/>